<sequence length="347" mass="38567">MLGKYFLGFLPTSVIYLASWMLVMLQFLCHVATRCPPPDFPEGGKYEPIEAEYAVGKLITYSCNDIVPMRGRNKTACLSSGKWSGNTPFCETPTNLKNPFISAVESSRIYTAIDGNISTCFQTRNDTEEFLVFSLDHEAIVDMGILCFGEGKATVKITVYEFWTDLLNVDIGMPIVRCFFISFKKYGATKSAIVQILSDSSPVFLCEVKFFSIDNKWCEEPPKNSFPNGQLEVGRSKAVLHCKEGFRVNDDTRVVATCQNNIWSYQSLFCVEEESQEDNSALDIVIAAVVITLILILFGLTIFLIRTERIRGICVICKPGNVNNCSASPNTGDPSTTDVCNIENSTV</sequence>
<dbReference type="PANTHER" id="PTHR45656:SF4">
    <property type="entry name" value="PROTEIN CBR-CLEC-78"/>
    <property type="match status" value="1"/>
</dbReference>
<name>A0AAV2B1C5_9ARAC</name>
<keyword evidence="1" id="KW-0732">Signal</keyword>
<reference evidence="7 8" key="1">
    <citation type="submission" date="2024-04" db="EMBL/GenBank/DDBJ databases">
        <authorList>
            <person name="Rising A."/>
            <person name="Reimegard J."/>
            <person name="Sonavane S."/>
            <person name="Akerstrom W."/>
            <person name="Nylinder S."/>
            <person name="Hedman E."/>
            <person name="Kallberg Y."/>
        </authorList>
    </citation>
    <scope>NUCLEOTIDE SEQUENCE [LARGE SCALE GENOMIC DNA]</scope>
</reference>
<keyword evidence="3 4" id="KW-1015">Disulfide bond</keyword>
<keyword evidence="4" id="KW-0768">Sushi</keyword>
<evidence type="ECO:0000256" key="4">
    <source>
        <dbReference type="PROSITE-ProRule" id="PRU00302"/>
    </source>
</evidence>
<evidence type="ECO:0000256" key="2">
    <source>
        <dbReference type="ARBA" id="ARBA00022737"/>
    </source>
</evidence>
<keyword evidence="5" id="KW-1133">Transmembrane helix</keyword>
<proteinExistence type="predicted"/>
<dbReference type="InterPro" id="IPR000436">
    <property type="entry name" value="Sushi_SCR_CCP_dom"/>
</dbReference>
<feature type="domain" description="Sushi" evidence="6">
    <location>
        <begin position="33"/>
        <end position="92"/>
    </location>
</feature>
<protein>
    <recommendedName>
        <fullName evidence="6">Sushi domain-containing protein</fullName>
    </recommendedName>
</protein>
<dbReference type="SMART" id="SM00032">
    <property type="entry name" value="CCP"/>
    <property type="match status" value="2"/>
</dbReference>
<organism evidence="7 8">
    <name type="scientific">Larinioides sclopetarius</name>
    <dbReference type="NCBI Taxonomy" id="280406"/>
    <lineage>
        <taxon>Eukaryota</taxon>
        <taxon>Metazoa</taxon>
        <taxon>Ecdysozoa</taxon>
        <taxon>Arthropoda</taxon>
        <taxon>Chelicerata</taxon>
        <taxon>Arachnida</taxon>
        <taxon>Araneae</taxon>
        <taxon>Araneomorphae</taxon>
        <taxon>Entelegynae</taxon>
        <taxon>Araneoidea</taxon>
        <taxon>Araneidae</taxon>
        <taxon>Larinioides</taxon>
    </lineage>
</organism>
<evidence type="ECO:0000313" key="7">
    <source>
        <dbReference type="EMBL" id="CAL1289824.1"/>
    </source>
</evidence>
<evidence type="ECO:0000256" key="1">
    <source>
        <dbReference type="ARBA" id="ARBA00022729"/>
    </source>
</evidence>
<dbReference type="Proteomes" id="UP001497382">
    <property type="component" value="Unassembled WGS sequence"/>
</dbReference>
<dbReference type="Gene3D" id="2.10.70.10">
    <property type="entry name" value="Complement Module, domain 1"/>
    <property type="match status" value="1"/>
</dbReference>
<dbReference type="InterPro" id="IPR051277">
    <property type="entry name" value="SEZ6_CSMD_C4BPB_Regulators"/>
</dbReference>
<evidence type="ECO:0000259" key="6">
    <source>
        <dbReference type="PROSITE" id="PS50923"/>
    </source>
</evidence>
<dbReference type="EMBL" id="CAXIEN010000255">
    <property type="protein sequence ID" value="CAL1289824.1"/>
    <property type="molecule type" value="Genomic_DNA"/>
</dbReference>
<evidence type="ECO:0000313" key="8">
    <source>
        <dbReference type="Proteomes" id="UP001497382"/>
    </source>
</evidence>
<dbReference type="CDD" id="cd00033">
    <property type="entry name" value="CCP"/>
    <property type="match status" value="1"/>
</dbReference>
<dbReference type="Pfam" id="PF00084">
    <property type="entry name" value="Sushi"/>
    <property type="match status" value="2"/>
</dbReference>
<dbReference type="SUPFAM" id="SSF57535">
    <property type="entry name" value="Complement control module/SCR domain"/>
    <property type="match status" value="1"/>
</dbReference>
<comment type="caution">
    <text evidence="4">Lacks conserved residue(s) required for the propagation of feature annotation.</text>
</comment>
<dbReference type="AlphaFoldDB" id="A0AAV2B1C5"/>
<feature type="disulfide bond" evidence="4">
    <location>
        <begin position="63"/>
        <end position="90"/>
    </location>
</feature>
<accession>A0AAV2B1C5</accession>
<keyword evidence="5" id="KW-0812">Transmembrane</keyword>
<feature type="transmembrane region" description="Helical" evidence="5">
    <location>
        <begin position="7"/>
        <end position="28"/>
    </location>
</feature>
<evidence type="ECO:0000256" key="5">
    <source>
        <dbReference type="SAM" id="Phobius"/>
    </source>
</evidence>
<dbReference type="PROSITE" id="PS50923">
    <property type="entry name" value="SUSHI"/>
    <property type="match status" value="1"/>
</dbReference>
<comment type="caution">
    <text evidence="7">The sequence shown here is derived from an EMBL/GenBank/DDBJ whole genome shotgun (WGS) entry which is preliminary data.</text>
</comment>
<keyword evidence="2" id="KW-0677">Repeat</keyword>
<keyword evidence="8" id="KW-1185">Reference proteome</keyword>
<dbReference type="PANTHER" id="PTHR45656">
    <property type="entry name" value="PROTEIN CBR-CLEC-78"/>
    <property type="match status" value="1"/>
</dbReference>
<feature type="transmembrane region" description="Helical" evidence="5">
    <location>
        <begin position="284"/>
        <end position="305"/>
    </location>
</feature>
<gene>
    <name evidence="7" type="ORF">LARSCL_LOCUS16149</name>
</gene>
<keyword evidence="5" id="KW-0472">Membrane</keyword>
<evidence type="ECO:0000256" key="3">
    <source>
        <dbReference type="ARBA" id="ARBA00023157"/>
    </source>
</evidence>
<dbReference type="InterPro" id="IPR035976">
    <property type="entry name" value="Sushi/SCR/CCP_sf"/>
</dbReference>